<feature type="transmembrane region" description="Helical" evidence="9">
    <location>
        <begin position="148"/>
        <end position="166"/>
    </location>
</feature>
<reference evidence="11 12" key="1">
    <citation type="submission" date="2020-08" db="EMBL/GenBank/DDBJ databases">
        <title>Sequencing the genomes of 1000 actinobacteria strains.</title>
        <authorList>
            <person name="Klenk H.-P."/>
        </authorList>
    </citation>
    <scope>NUCLEOTIDE SEQUENCE [LARGE SCALE GENOMIC DNA]</scope>
    <source>
        <strain evidence="11 12">DSM 20419</strain>
    </source>
</reference>
<feature type="transmembrane region" description="Helical" evidence="9">
    <location>
        <begin position="349"/>
        <end position="372"/>
    </location>
</feature>
<keyword evidence="5" id="KW-0029">Amino-acid transport</keyword>
<feature type="transmembrane region" description="Helical" evidence="9">
    <location>
        <begin position="263"/>
        <end position="285"/>
    </location>
</feature>
<feature type="transmembrane region" description="Helical" evidence="9">
    <location>
        <begin position="220"/>
        <end position="243"/>
    </location>
</feature>
<proteinExistence type="inferred from homology"/>
<evidence type="ECO:0000256" key="1">
    <source>
        <dbReference type="ARBA" id="ARBA00004141"/>
    </source>
</evidence>
<keyword evidence="3" id="KW-0813">Transport</keyword>
<keyword evidence="6 9" id="KW-1133">Transmembrane helix</keyword>
<evidence type="ECO:0000313" key="12">
    <source>
        <dbReference type="Proteomes" id="UP000545286"/>
    </source>
</evidence>
<dbReference type="RefSeq" id="WP_235812616.1">
    <property type="nucleotide sequence ID" value="NZ_CZJS01000079.1"/>
</dbReference>
<dbReference type="GO" id="GO:0016020">
    <property type="term" value="C:membrane"/>
    <property type="evidence" value="ECO:0007669"/>
    <property type="project" value="UniProtKB-SubCell"/>
</dbReference>
<evidence type="ECO:0000313" key="11">
    <source>
        <dbReference type="EMBL" id="MBB2956175.1"/>
    </source>
</evidence>
<evidence type="ECO:0000256" key="7">
    <source>
        <dbReference type="ARBA" id="ARBA00023136"/>
    </source>
</evidence>
<evidence type="ECO:0000256" key="3">
    <source>
        <dbReference type="ARBA" id="ARBA00022448"/>
    </source>
</evidence>
<dbReference type="PANTHER" id="PTHR43495">
    <property type="entry name" value="GABA PERMEASE"/>
    <property type="match status" value="1"/>
</dbReference>
<dbReference type="GO" id="GO:0006865">
    <property type="term" value="P:amino acid transport"/>
    <property type="evidence" value="ECO:0007669"/>
    <property type="project" value="UniProtKB-KW"/>
</dbReference>
<feature type="domain" description="Amino acid permease/ SLC12A" evidence="10">
    <location>
        <begin position="41"/>
        <end position="444"/>
    </location>
</feature>
<comment type="subcellular location">
    <subcellularLocation>
        <location evidence="1">Membrane</location>
        <topology evidence="1">Multi-pass membrane protein</topology>
    </subcellularLocation>
</comment>
<dbReference type="EMBL" id="JACHWJ010000001">
    <property type="protein sequence ID" value="MBB2956175.1"/>
    <property type="molecule type" value="Genomic_DNA"/>
</dbReference>
<comment type="similarity">
    <text evidence="2">Belongs to the amino acid-polyamine-organocation (APC) superfamily. Amino acid transporter (AAT) (TC 2.A.3.1) family.</text>
</comment>
<sequence>MTSASASENSSQHEAARDPQAVARQASEAHHLQRSLSPRQLAMMGLGGAIGAGLFVGSGQAIAVAGPAVIVSYAVAGLLVILVLFMLAEMAAADPQSGAFSVYAAKAFGATAGATLGWFYWMQLVIVIAAEATGAAAIVAAWTPGIPQGVWALAFMVTFTLINLLGVRRYGSFEFWFAVLKVAAIIGFLVLGAALLLGLIPNVPSPGLSNLVAHDGFAPTGILGISAALLIVMFSFGGTELTAIAAAETRDPATSIRRAVRSVLWRILLFYIGSVFVIVAALPWMDPAVVAGPFAAVLALTSIPGVDFIMSVIIVIALLSALNANLYGASRMVYSLSERRFAPRGMQRLARNGTPTVAVLVSVGVGFLTVIFNFLAPDAVLPTLLNVVGSTLIVLWAMVTASQLVLRRRADARGETLAARMPGFPWLSILAGVILAVIIVLTMLNEGSREQLLATLGMTAVIAIACALTNRHLRRQGVDPVQLLRGETN</sequence>
<dbReference type="InterPro" id="IPR004840">
    <property type="entry name" value="Amino_acid_permease_CS"/>
</dbReference>
<feature type="transmembrane region" description="Helical" evidence="9">
    <location>
        <begin position="451"/>
        <end position="468"/>
    </location>
</feature>
<feature type="transmembrane region" description="Helical" evidence="9">
    <location>
        <begin position="41"/>
        <end position="62"/>
    </location>
</feature>
<dbReference type="PROSITE" id="PS00218">
    <property type="entry name" value="AMINO_ACID_PERMEASE_1"/>
    <property type="match status" value="1"/>
</dbReference>
<evidence type="ECO:0000256" key="2">
    <source>
        <dbReference type="ARBA" id="ARBA00008583"/>
    </source>
</evidence>
<keyword evidence="4 9" id="KW-0812">Transmembrane</keyword>
<comment type="caution">
    <text evidence="11">The sequence shown here is derived from an EMBL/GenBank/DDBJ whole genome shotgun (WGS) entry which is preliminary data.</text>
</comment>
<keyword evidence="7 9" id="KW-0472">Membrane</keyword>
<dbReference type="AlphaFoldDB" id="A0A7W4UKK0"/>
<evidence type="ECO:0000259" key="10">
    <source>
        <dbReference type="Pfam" id="PF00324"/>
    </source>
</evidence>
<keyword evidence="12" id="KW-1185">Reference proteome</keyword>
<evidence type="ECO:0000256" key="9">
    <source>
        <dbReference type="SAM" id="Phobius"/>
    </source>
</evidence>
<feature type="transmembrane region" description="Helical" evidence="9">
    <location>
        <begin position="384"/>
        <end position="406"/>
    </location>
</feature>
<feature type="region of interest" description="Disordered" evidence="8">
    <location>
        <begin position="1"/>
        <end position="29"/>
    </location>
</feature>
<feature type="transmembrane region" description="Helical" evidence="9">
    <location>
        <begin position="68"/>
        <end position="88"/>
    </location>
</feature>
<evidence type="ECO:0000256" key="5">
    <source>
        <dbReference type="ARBA" id="ARBA00022970"/>
    </source>
</evidence>
<evidence type="ECO:0000256" key="6">
    <source>
        <dbReference type="ARBA" id="ARBA00022989"/>
    </source>
</evidence>
<name>A0A7W4UKK0_9MICO</name>
<accession>A0A7W4UKK0</accession>
<dbReference type="Proteomes" id="UP000545286">
    <property type="component" value="Unassembled WGS sequence"/>
</dbReference>
<organism evidence="11 12">
    <name type="scientific">Pseudoclavibacter helvolus</name>
    <dbReference type="NCBI Taxonomy" id="255205"/>
    <lineage>
        <taxon>Bacteria</taxon>
        <taxon>Bacillati</taxon>
        <taxon>Actinomycetota</taxon>
        <taxon>Actinomycetes</taxon>
        <taxon>Micrococcales</taxon>
        <taxon>Microbacteriaceae</taxon>
        <taxon>Pseudoclavibacter</taxon>
    </lineage>
</organism>
<dbReference type="Pfam" id="PF00324">
    <property type="entry name" value="AA_permease"/>
    <property type="match status" value="1"/>
</dbReference>
<dbReference type="FunFam" id="1.20.1740.10:FF:000001">
    <property type="entry name" value="Amino acid permease"/>
    <property type="match status" value="1"/>
</dbReference>
<evidence type="ECO:0000256" key="8">
    <source>
        <dbReference type="SAM" id="MobiDB-lite"/>
    </source>
</evidence>
<dbReference type="PIRSF" id="PIRSF006060">
    <property type="entry name" value="AA_transporter"/>
    <property type="match status" value="1"/>
</dbReference>
<gene>
    <name evidence="11" type="ORF">FHX72_000287</name>
</gene>
<dbReference type="PANTHER" id="PTHR43495:SF5">
    <property type="entry name" value="GAMMA-AMINOBUTYRIC ACID PERMEASE"/>
    <property type="match status" value="1"/>
</dbReference>
<feature type="compositionally biased region" description="Polar residues" evidence="8">
    <location>
        <begin position="1"/>
        <end position="13"/>
    </location>
</feature>
<feature type="transmembrane region" description="Helical" evidence="9">
    <location>
        <begin position="305"/>
        <end position="328"/>
    </location>
</feature>
<dbReference type="InterPro" id="IPR004841">
    <property type="entry name" value="AA-permease/SLC12A_dom"/>
</dbReference>
<evidence type="ECO:0000256" key="4">
    <source>
        <dbReference type="ARBA" id="ARBA00022692"/>
    </source>
</evidence>
<dbReference type="Gene3D" id="1.20.1740.10">
    <property type="entry name" value="Amino acid/polyamine transporter I"/>
    <property type="match status" value="1"/>
</dbReference>
<feature type="transmembrane region" description="Helical" evidence="9">
    <location>
        <begin position="178"/>
        <end position="200"/>
    </location>
</feature>
<protein>
    <submittedName>
        <fullName evidence="11">AAT family amino acid transporter</fullName>
    </submittedName>
</protein>
<feature type="transmembrane region" description="Helical" evidence="9">
    <location>
        <begin position="426"/>
        <end position="445"/>
    </location>
</feature>
<dbReference type="GO" id="GO:0055085">
    <property type="term" value="P:transmembrane transport"/>
    <property type="evidence" value="ECO:0007669"/>
    <property type="project" value="InterPro"/>
</dbReference>
<feature type="transmembrane region" description="Helical" evidence="9">
    <location>
        <begin position="118"/>
        <end position="142"/>
    </location>
</feature>